<name>A0AAD4PL62_9MUSC</name>
<dbReference type="GO" id="GO:0030687">
    <property type="term" value="C:preribosome, large subunit precursor"/>
    <property type="evidence" value="ECO:0007669"/>
    <property type="project" value="TreeGrafter"/>
</dbReference>
<comment type="caution">
    <text evidence="2">The sequence shown here is derived from an EMBL/GenBank/DDBJ whole genome shotgun (WGS) entry which is preliminary data.</text>
</comment>
<keyword evidence="3" id="KW-1185">Reference proteome</keyword>
<feature type="non-terminal residue" evidence="2">
    <location>
        <position position="508"/>
    </location>
</feature>
<dbReference type="GO" id="GO:0004519">
    <property type="term" value="F:endonuclease activity"/>
    <property type="evidence" value="ECO:0007669"/>
    <property type="project" value="InterPro"/>
</dbReference>
<dbReference type="GO" id="GO:0000460">
    <property type="term" value="P:maturation of 5.8S rRNA"/>
    <property type="evidence" value="ECO:0007669"/>
    <property type="project" value="TreeGrafter"/>
</dbReference>
<protein>
    <submittedName>
        <fullName evidence="2">Uncharacterized protein</fullName>
    </submittedName>
</protein>
<dbReference type="AlphaFoldDB" id="A0AAD4PL62"/>
<proteinExistence type="predicted"/>
<accession>A0AAD4PL62</accession>
<dbReference type="PANTHER" id="PTHR15002:SF0">
    <property type="entry name" value="RIBOSOMAL BIOGENESIS PROTEIN LAS1L"/>
    <property type="match status" value="1"/>
</dbReference>
<evidence type="ECO:0000256" key="1">
    <source>
        <dbReference type="SAM" id="MobiDB-lite"/>
    </source>
</evidence>
<dbReference type="Proteomes" id="UP001200034">
    <property type="component" value="Unassembled WGS sequence"/>
</dbReference>
<evidence type="ECO:0000313" key="3">
    <source>
        <dbReference type="Proteomes" id="UP001200034"/>
    </source>
</evidence>
<dbReference type="EMBL" id="JAJJHW010002585">
    <property type="protein sequence ID" value="KAH8371242.1"/>
    <property type="molecule type" value="Genomic_DNA"/>
</dbReference>
<evidence type="ECO:0000313" key="2">
    <source>
        <dbReference type="EMBL" id="KAH8371242.1"/>
    </source>
</evidence>
<feature type="region of interest" description="Disordered" evidence="1">
    <location>
        <begin position="437"/>
        <end position="463"/>
    </location>
</feature>
<dbReference type="PANTHER" id="PTHR15002">
    <property type="entry name" value="RIBOSOMAL BIOGENESIS PROTEIN LAS1L"/>
    <property type="match status" value="1"/>
</dbReference>
<feature type="non-terminal residue" evidence="2">
    <location>
        <position position="1"/>
    </location>
</feature>
<dbReference type="GO" id="GO:0000470">
    <property type="term" value="P:maturation of LSU-rRNA"/>
    <property type="evidence" value="ECO:0007669"/>
    <property type="project" value="TreeGrafter"/>
</dbReference>
<reference evidence="2" key="1">
    <citation type="journal article" date="2021" name="Mol. Ecol. Resour.">
        <title>Phylogenomic analyses of the genus Drosophila reveals genomic signals of climate adaptation.</title>
        <authorList>
            <person name="Li F."/>
            <person name="Rane R.V."/>
            <person name="Luria V."/>
            <person name="Xiong Z."/>
            <person name="Chen J."/>
            <person name="Li Z."/>
            <person name="Catullo R.A."/>
            <person name="Griffin P.C."/>
            <person name="Schiffer M."/>
            <person name="Pearce S."/>
            <person name="Lee S.F."/>
            <person name="McElroy K."/>
            <person name="Stocker A."/>
            <person name="Shirriffs J."/>
            <person name="Cockerell F."/>
            <person name="Coppin C."/>
            <person name="Sgro C.M."/>
            <person name="Karger A."/>
            <person name="Cain J.W."/>
            <person name="Weber J.A."/>
            <person name="Santpere G."/>
            <person name="Kirschner M.W."/>
            <person name="Hoffmann A.A."/>
            <person name="Oakeshott J.G."/>
            <person name="Zhang G."/>
        </authorList>
    </citation>
    <scope>NUCLEOTIDE SEQUENCE</scope>
    <source>
        <strain evidence="2">BGI-SZ-2011g</strain>
    </source>
</reference>
<sequence>EFGMVYDLLFGKSTTPGNQRQALSYIRIWSLRRGTLCPASVLATAVLVQAQLEDKQGNPNIQTTYASAFTRFFNFMSSIMQHGFTVTSMYETARQLGLPSFIVDLRHLCAHGQELPPAVMLRNTAQHCMEWLRTFYWLPQQETMTDIDAPKLQPNEKAQFEKELGLLLDIYDLALDCLLNGAEKLKKVRKFKSSAEFNKLRLFCSIYKIKSIAKVLDKVINELSIVVKRHNTAMKDLVDTYMAAILKMKYFLGAGLKHVEDEDMLIHYTQDLFRLLALQGYIENAFVAFIYLAENSNANTETRKGAGYWATKMLQTFGMLRRIKNMYCEELEINPTTTKKVDFSRYNLPNITKLMKTLLIHSGVDPTLTIIFGDCPKKPHSWVFDQEFLMNRVGNLSEFSMSIFKGLMPLVNPPFSKEQSDDLNKFCQMQLEKLNGQESVQENPPLEDVQQTEEEQVEKSESKTYGNWTLDEGSLVYYLFTFNRLILFVLHADKRWSTCALGVVPSSC</sequence>
<organism evidence="2 3">
    <name type="scientific">Drosophila rubida</name>
    <dbReference type="NCBI Taxonomy" id="30044"/>
    <lineage>
        <taxon>Eukaryota</taxon>
        <taxon>Metazoa</taxon>
        <taxon>Ecdysozoa</taxon>
        <taxon>Arthropoda</taxon>
        <taxon>Hexapoda</taxon>
        <taxon>Insecta</taxon>
        <taxon>Pterygota</taxon>
        <taxon>Neoptera</taxon>
        <taxon>Endopterygota</taxon>
        <taxon>Diptera</taxon>
        <taxon>Brachycera</taxon>
        <taxon>Muscomorpha</taxon>
        <taxon>Ephydroidea</taxon>
        <taxon>Drosophilidae</taxon>
        <taxon>Drosophila</taxon>
    </lineage>
</organism>
<gene>
    <name evidence="2" type="ORF">KR093_006710</name>
</gene>
<dbReference type="Pfam" id="PF04031">
    <property type="entry name" value="Las1"/>
    <property type="match status" value="1"/>
</dbReference>
<dbReference type="InterPro" id="IPR007174">
    <property type="entry name" value="Las1"/>
</dbReference>
<dbReference type="GO" id="GO:0090730">
    <property type="term" value="C:Las1 complex"/>
    <property type="evidence" value="ECO:0007669"/>
    <property type="project" value="InterPro"/>
</dbReference>